<protein>
    <submittedName>
        <fullName evidence="6">TetR family transcriptional regulator</fullName>
    </submittedName>
</protein>
<evidence type="ECO:0000313" key="7">
    <source>
        <dbReference type="Proteomes" id="UP001500443"/>
    </source>
</evidence>
<dbReference type="Pfam" id="PF00440">
    <property type="entry name" value="TetR_N"/>
    <property type="match status" value="1"/>
</dbReference>
<evidence type="ECO:0000256" key="3">
    <source>
        <dbReference type="ARBA" id="ARBA00023163"/>
    </source>
</evidence>
<evidence type="ECO:0000259" key="5">
    <source>
        <dbReference type="PROSITE" id="PS50977"/>
    </source>
</evidence>
<dbReference type="SUPFAM" id="SSF46689">
    <property type="entry name" value="Homeodomain-like"/>
    <property type="match status" value="1"/>
</dbReference>
<organism evidence="6 7">
    <name type="scientific">Streptomyces synnematoformans</name>
    <dbReference type="NCBI Taxonomy" id="415721"/>
    <lineage>
        <taxon>Bacteria</taxon>
        <taxon>Bacillati</taxon>
        <taxon>Actinomycetota</taxon>
        <taxon>Actinomycetes</taxon>
        <taxon>Kitasatosporales</taxon>
        <taxon>Streptomycetaceae</taxon>
        <taxon>Streptomyces</taxon>
    </lineage>
</organism>
<dbReference type="PROSITE" id="PS50977">
    <property type="entry name" value="HTH_TETR_2"/>
    <property type="match status" value="1"/>
</dbReference>
<dbReference type="Gene3D" id="1.10.357.10">
    <property type="entry name" value="Tetracycline Repressor, domain 2"/>
    <property type="match status" value="1"/>
</dbReference>
<dbReference type="InterPro" id="IPR009057">
    <property type="entry name" value="Homeodomain-like_sf"/>
</dbReference>
<proteinExistence type="predicted"/>
<name>A0ABP5K2S0_9ACTN</name>
<dbReference type="Gene3D" id="1.10.10.60">
    <property type="entry name" value="Homeodomain-like"/>
    <property type="match status" value="1"/>
</dbReference>
<evidence type="ECO:0000256" key="2">
    <source>
        <dbReference type="ARBA" id="ARBA00023125"/>
    </source>
</evidence>
<dbReference type="Proteomes" id="UP001500443">
    <property type="component" value="Unassembled WGS sequence"/>
</dbReference>
<keyword evidence="2 4" id="KW-0238">DNA-binding</keyword>
<dbReference type="RefSeq" id="WP_344290403.1">
    <property type="nucleotide sequence ID" value="NZ_BAAAPF010000077.1"/>
</dbReference>
<dbReference type="EMBL" id="BAAAPF010000077">
    <property type="protein sequence ID" value="GAA2124000.1"/>
    <property type="molecule type" value="Genomic_DNA"/>
</dbReference>
<gene>
    <name evidence="6" type="ORF">GCM10009802_28680</name>
</gene>
<sequence length="220" mass="23557">MAKEPTTPPRQPPGLRELKKQQTRQAISDTATGLFLARGFEAVTIAEIAAAAQVAKMTVTNYFPRKEDLALDLREEFVGSLARTVAERAVGESALAALRREFLAAVERRDPVIGFAGPEFTGMIVESPALTARLREFHELRESALAERLAEETAAADGDMTPQAAAAQLGGAHRVLFAETVRRTMAGEDTDSAAGALATAAERVFGFLEPSLAGYAIRES</sequence>
<keyword evidence="3" id="KW-0804">Transcription</keyword>
<feature type="DNA-binding region" description="H-T-H motif" evidence="4">
    <location>
        <begin position="44"/>
        <end position="63"/>
    </location>
</feature>
<accession>A0ABP5K2S0</accession>
<keyword evidence="1" id="KW-0805">Transcription regulation</keyword>
<dbReference type="PANTHER" id="PTHR30055">
    <property type="entry name" value="HTH-TYPE TRANSCRIPTIONAL REGULATOR RUTR"/>
    <property type="match status" value="1"/>
</dbReference>
<evidence type="ECO:0000256" key="1">
    <source>
        <dbReference type="ARBA" id="ARBA00023015"/>
    </source>
</evidence>
<comment type="caution">
    <text evidence="6">The sequence shown here is derived from an EMBL/GenBank/DDBJ whole genome shotgun (WGS) entry which is preliminary data.</text>
</comment>
<keyword evidence="7" id="KW-1185">Reference proteome</keyword>
<reference evidence="7" key="1">
    <citation type="journal article" date="2019" name="Int. J. Syst. Evol. Microbiol.">
        <title>The Global Catalogue of Microorganisms (GCM) 10K type strain sequencing project: providing services to taxonomists for standard genome sequencing and annotation.</title>
        <authorList>
            <consortium name="The Broad Institute Genomics Platform"/>
            <consortium name="The Broad Institute Genome Sequencing Center for Infectious Disease"/>
            <person name="Wu L."/>
            <person name="Ma J."/>
        </authorList>
    </citation>
    <scope>NUCLEOTIDE SEQUENCE [LARGE SCALE GENOMIC DNA]</scope>
    <source>
        <strain evidence="7">JCM 15481</strain>
    </source>
</reference>
<dbReference type="InterPro" id="IPR050109">
    <property type="entry name" value="HTH-type_TetR-like_transc_reg"/>
</dbReference>
<evidence type="ECO:0000313" key="6">
    <source>
        <dbReference type="EMBL" id="GAA2124000.1"/>
    </source>
</evidence>
<feature type="domain" description="HTH tetR-type" evidence="5">
    <location>
        <begin position="21"/>
        <end position="81"/>
    </location>
</feature>
<dbReference type="PANTHER" id="PTHR30055:SF234">
    <property type="entry name" value="HTH-TYPE TRANSCRIPTIONAL REGULATOR BETI"/>
    <property type="match status" value="1"/>
</dbReference>
<dbReference type="InterPro" id="IPR001647">
    <property type="entry name" value="HTH_TetR"/>
</dbReference>
<evidence type="ECO:0000256" key="4">
    <source>
        <dbReference type="PROSITE-ProRule" id="PRU00335"/>
    </source>
</evidence>